<dbReference type="EMBL" id="JACRST010000009">
    <property type="protein sequence ID" value="MBC8546747.1"/>
    <property type="molecule type" value="Genomic_DNA"/>
</dbReference>
<dbReference type="InterPro" id="IPR051203">
    <property type="entry name" value="Polysaccharide_Synthase-Rel"/>
</dbReference>
<organism evidence="4 5">
    <name type="scientific">Ligaoa zhengdingensis</name>
    <dbReference type="NCBI Taxonomy" id="2763658"/>
    <lineage>
        <taxon>Bacteria</taxon>
        <taxon>Bacillati</taxon>
        <taxon>Bacillota</taxon>
        <taxon>Clostridia</taxon>
        <taxon>Eubacteriales</taxon>
        <taxon>Oscillospiraceae</taxon>
        <taxon>Ligaoa</taxon>
    </lineage>
</organism>
<comment type="caution">
    <text evidence="4">The sequence shown here is derived from an EMBL/GenBank/DDBJ whole genome shotgun (WGS) entry which is preliminary data.</text>
</comment>
<dbReference type="SUPFAM" id="SSF51735">
    <property type="entry name" value="NAD(P)-binding Rossmann-fold domains"/>
    <property type="match status" value="2"/>
</dbReference>
<evidence type="ECO:0000256" key="1">
    <source>
        <dbReference type="ARBA" id="ARBA00007430"/>
    </source>
</evidence>
<feature type="transmembrane region" description="Helical" evidence="2">
    <location>
        <begin position="6"/>
        <end position="29"/>
    </location>
</feature>
<dbReference type="Pfam" id="PF13727">
    <property type="entry name" value="CoA_binding_3"/>
    <property type="match status" value="1"/>
</dbReference>
<evidence type="ECO:0000256" key="2">
    <source>
        <dbReference type="SAM" id="Phobius"/>
    </source>
</evidence>
<dbReference type="InterPro" id="IPR003869">
    <property type="entry name" value="Polysac_CapD-like"/>
</dbReference>
<protein>
    <submittedName>
        <fullName evidence="4">Polysaccharide biosynthesis protein</fullName>
    </submittedName>
</protein>
<keyword evidence="2" id="KW-1133">Transmembrane helix</keyword>
<dbReference type="Pfam" id="PF02719">
    <property type="entry name" value="Polysacc_synt_2"/>
    <property type="match status" value="1"/>
</dbReference>
<keyword evidence="5" id="KW-1185">Reference proteome</keyword>
<reference evidence="4" key="1">
    <citation type="submission" date="2020-08" db="EMBL/GenBank/DDBJ databases">
        <title>Genome public.</title>
        <authorList>
            <person name="Liu C."/>
            <person name="Sun Q."/>
        </authorList>
    </citation>
    <scope>NUCLEOTIDE SEQUENCE</scope>
    <source>
        <strain evidence="4">NSJ-31</strain>
    </source>
</reference>
<dbReference type="PANTHER" id="PTHR43318:SF1">
    <property type="entry name" value="POLYSACCHARIDE BIOSYNTHESIS PROTEIN EPSC-RELATED"/>
    <property type="match status" value="1"/>
</dbReference>
<gene>
    <name evidence="4" type="ORF">H8711_07340</name>
</gene>
<evidence type="ECO:0000313" key="5">
    <source>
        <dbReference type="Proteomes" id="UP000653127"/>
    </source>
</evidence>
<dbReference type="PANTHER" id="PTHR43318">
    <property type="entry name" value="UDP-N-ACETYLGLUCOSAMINE 4,6-DEHYDRATASE"/>
    <property type="match status" value="1"/>
</dbReference>
<proteinExistence type="inferred from homology"/>
<keyword evidence="2" id="KW-0472">Membrane</keyword>
<dbReference type="Proteomes" id="UP000653127">
    <property type="component" value="Unassembled WGS sequence"/>
</dbReference>
<dbReference type="AlphaFoldDB" id="A0A926DZP7"/>
<sequence length="630" mass="70282">MERRTQFSATLRVAAFDLVAVALSVWIGFRLRFGFVREIPVFYLANQNRYILTTFLILLGMELLCGGGGYLPAFSAADGARVLLAVAGTAGMLLLLDRYLQLGIPLEVLIIQALLLAAFLLAIRFSIRLLQQADAWRAGAFRRAGKECALIYGAGEAGRYLCRRILTRPEENLRVVGFIDDDPALLGARIQRVRVLGGVQHLPQILRETHASQLILAIEQFPRTRLSSLLETCREQGCQVKRFGSVEELRDNRLDTARINDIRLEDLLRRDSVTLSDDLPRRFVQGRCVMVTGGAGSIGSELCRQLLAMGARLLVVFDIHENGLYALDNELREHYGPERYRLCIGSVRDKDRLLEVMREYAPEILFHAAAHKHVPMMEWNPREAVKNNVFGTLRTADAAIKCGVRRFILISTDKAVNPANVMGATKRIAELCIQMLDREGQTRFAAVRFGNVLGSCGSVVPLFKSQIERGGPVTVTHPDMRRYFMTIPEAVQLVLEAGAMARGGEIFVLDMGEPVKIFDLACDMIRLSGLAPGRDIPIVFSGLRPGEKLFEELRLAEEDTIKTANNQIYVNKPVPFDTKTLRCNIGALYQALDEPDNDTLFEAIRALVPTFTRDENRLISQSARVRGAAE</sequence>
<dbReference type="Gene3D" id="3.40.50.720">
    <property type="entry name" value="NAD(P)-binding Rossmann-like Domain"/>
    <property type="match status" value="2"/>
</dbReference>
<feature type="transmembrane region" description="Helical" evidence="2">
    <location>
        <begin position="108"/>
        <end position="127"/>
    </location>
</feature>
<feature type="transmembrane region" description="Helical" evidence="2">
    <location>
        <begin position="50"/>
        <end position="73"/>
    </location>
</feature>
<name>A0A926DZP7_9FIRM</name>
<evidence type="ECO:0000259" key="3">
    <source>
        <dbReference type="Pfam" id="PF02719"/>
    </source>
</evidence>
<accession>A0A926DZP7</accession>
<dbReference type="CDD" id="cd05237">
    <property type="entry name" value="UDP_invert_4-6DH_SDR_e"/>
    <property type="match status" value="1"/>
</dbReference>
<feature type="transmembrane region" description="Helical" evidence="2">
    <location>
        <begin position="79"/>
        <end position="96"/>
    </location>
</feature>
<comment type="similarity">
    <text evidence="1">Belongs to the polysaccharide synthase family.</text>
</comment>
<feature type="domain" description="Polysaccharide biosynthesis protein CapD-like" evidence="3">
    <location>
        <begin position="289"/>
        <end position="571"/>
    </location>
</feature>
<evidence type="ECO:0000313" key="4">
    <source>
        <dbReference type="EMBL" id="MBC8546747.1"/>
    </source>
</evidence>
<dbReference type="RefSeq" id="WP_249282825.1">
    <property type="nucleotide sequence ID" value="NZ_JACRST010000009.1"/>
</dbReference>
<keyword evidence="2" id="KW-0812">Transmembrane</keyword>
<dbReference type="InterPro" id="IPR036291">
    <property type="entry name" value="NAD(P)-bd_dom_sf"/>
</dbReference>